<gene>
    <name evidence="1" type="ORF">Agub_g9735</name>
</gene>
<accession>A0AAD3HPE4</accession>
<dbReference type="Proteomes" id="UP001054857">
    <property type="component" value="Unassembled WGS sequence"/>
</dbReference>
<dbReference type="AlphaFoldDB" id="A0AAD3HPE4"/>
<protein>
    <submittedName>
        <fullName evidence="1">Uncharacterized protein</fullName>
    </submittedName>
</protein>
<sequence>MICGSSSALDHFGKLEHVNIALAEAHDQVLQLQALGSLSCFYKRKCLDLVTSANYSLGCLARAQRAAFVNPAQVLDGAKRLTHAAGHACKILRPCAAARESQWHHILTALRRHALWQLISDAQHEIE</sequence>
<evidence type="ECO:0000313" key="2">
    <source>
        <dbReference type="Proteomes" id="UP001054857"/>
    </source>
</evidence>
<reference evidence="1 2" key="1">
    <citation type="journal article" date="2021" name="Sci. Rep.">
        <title>Genome sequencing of the multicellular alga Astrephomene provides insights into convergent evolution of germ-soma differentiation.</title>
        <authorList>
            <person name="Yamashita S."/>
            <person name="Yamamoto K."/>
            <person name="Matsuzaki R."/>
            <person name="Suzuki S."/>
            <person name="Yamaguchi H."/>
            <person name="Hirooka S."/>
            <person name="Minakuchi Y."/>
            <person name="Miyagishima S."/>
            <person name="Kawachi M."/>
            <person name="Toyoda A."/>
            <person name="Nozaki H."/>
        </authorList>
    </citation>
    <scope>NUCLEOTIDE SEQUENCE [LARGE SCALE GENOMIC DNA]</scope>
    <source>
        <strain evidence="1 2">NIES-4017</strain>
    </source>
</reference>
<name>A0AAD3HPE4_9CHLO</name>
<evidence type="ECO:0000313" key="1">
    <source>
        <dbReference type="EMBL" id="GFR47932.1"/>
    </source>
</evidence>
<proteinExistence type="predicted"/>
<organism evidence="1 2">
    <name type="scientific">Astrephomene gubernaculifera</name>
    <dbReference type="NCBI Taxonomy" id="47775"/>
    <lineage>
        <taxon>Eukaryota</taxon>
        <taxon>Viridiplantae</taxon>
        <taxon>Chlorophyta</taxon>
        <taxon>core chlorophytes</taxon>
        <taxon>Chlorophyceae</taxon>
        <taxon>CS clade</taxon>
        <taxon>Chlamydomonadales</taxon>
        <taxon>Astrephomenaceae</taxon>
        <taxon>Astrephomene</taxon>
    </lineage>
</organism>
<dbReference type="EMBL" id="BMAR01000021">
    <property type="protein sequence ID" value="GFR47932.1"/>
    <property type="molecule type" value="Genomic_DNA"/>
</dbReference>
<comment type="caution">
    <text evidence="1">The sequence shown here is derived from an EMBL/GenBank/DDBJ whole genome shotgun (WGS) entry which is preliminary data.</text>
</comment>
<keyword evidence="2" id="KW-1185">Reference proteome</keyword>
<feature type="non-terminal residue" evidence="1">
    <location>
        <position position="127"/>
    </location>
</feature>